<dbReference type="Gene3D" id="3.40.50.300">
    <property type="entry name" value="P-loop containing nucleotide triphosphate hydrolases"/>
    <property type="match status" value="1"/>
</dbReference>
<dbReference type="GO" id="GO:0015833">
    <property type="term" value="P:peptide transport"/>
    <property type="evidence" value="ECO:0007669"/>
    <property type="project" value="InterPro"/>
</dbReference>
<dbReference type="Pfam" id="PF00005">
    <property type="entry name" value="ABC_tran"/>
    <property type="match status" value="1"/>
</dbReference>
<dbReference type="InterPro" id="IPR013563">
    <property type="entry name" value="Oligopep_ABC_C"/>
</dbReference>
<dbReference type="HOGENOM" id="CLU_000604_1_23_2"/>
<dbReference type="GeneID" id="25400714"/>
<dbReference type="PROSITE" id="PS50893">
    <property type="entry name" value="ABC_TRANSPORTER_2"/>
    <property type="match status" value="1"/>
</dbReference>
<feature type="domain" description="ABC transporter" evidence="5">
    <location>
        <begin position="8"/>
        <end position="259"/>
    </location>
</feature>
<evidence type="ECO:0000313" key="6">
    <source>
        <dbReference type="EMBL" id="AKG38113.1"/>
    </source>
</evidence>
<evidence type="ECO:0000256" key="1">
    <source>
        <dbReference type="ARBA" id="ARBA00022448"/>
    </source>
</evidence>
<keyword evidence="3" id="KW-0067">ATP-binding</keyword>
<evidence type="ECO:0000256" key="4">
    <source>
        <dbReference type="SAM" id="MobiDB-lite"/>
    </source>
</evidence>
<dbReference type="SUPFAM" id="SSF52540">
    <property type="entry name" value="P-loop containing nucleoside triphosphate hydrolases"/>
    <property type="match status" value="1"/>
</dbReference>
<dbReference type="InterPro" id="IPR050319">
    <property type="entry name" value="ABC_transp_ATP-bind"/>
</dbReference>
<dbReference type="GO" id="GO:0055085">
    <property type="term" value="P:transmembrane transport"/>
    <property type="evidence" value="ECO:0007669"/>
    <property type="project" value="UniProtKB-ARBA"/>
</dbReference>
<dbReference type="GO" id="GO:0005524">
    <property type="term" value="F:ATP binding"/>
    <property type="evidence" value="ECO:0007669"/>
    <property type="project" value="UniProtKB-KW"/>
</dbReference>
<dbReference type="FunFam" id="3.40.50.300:FF:000016">
    <property type="entry name" value="Oligopeptide ABC transporter ATP-binding component"/>
    <property type="match status" value="1"/>
</dbReference>
<protein>
    <submittedName>
        <fullName evidence="6">Peptide ABC transporter ATPase</fullName>
    </submittedName>
</protein>
<dbReference type="EMBL" id="CP009961">
    <property type="protein sequence ID" value="AKG38113.1"/>
    <property type="molecule type" value="Genomic_DNA"/>
</dbReference>
<dbReference type="GO" id="GO:0016887">
    <property type="term" value="F:ATP hydrolysis activity"/>
    <property type="evidence" value="ECO:0007669"/>
    <property type="project" value="InterPro"/>
</dbReference>
<keyword evidence="2" id="KW-0547">Nucleotide-binding</keyword>
<evidence type="ECO:0000313" key="7">
    <source>
        <dbReference type="Proteomes" id="UP000067434"/>
    </source>
</evidence>
<dbReference type="KEGG" id="thf:MA03_00745"/>
<proteinExistence type="predicted"/>
<dbReference type="PANTHER" id="PTHR43776:SF8">
    <property type="entry name" value="ABC TRANSPORTER, ATP-BINDING PROTEIN"/>
    <property type="match status" value="1"/>
</dbReference>
<feature type="compositionally biased region" description="Basic and acidic residues" evidence="4">
    <location>
        <begin position="267"/>
        <end position="277"/>
    </location>
</feature>
<gene>
    <name evidence="6" type="ORF">MA03_00745</name>
</gene>
<dbReference type="Proteomes" id="UP000067434">
    <property type="component" value="Chromosome"/>
</dbReference>
<dbReference type="PANTHER" id="PTHR43776">
    <property type="entry name" value="TRANSPORT ATP-BINDING PROTEIN"/>
    <property type="match status" value="1"/>
</dbReference>
<dbReference type="InterPro" id="IPR003439">
    <property type="entry name" value="ABC_transporter-like_ATP-bd"/>
</dbReference>
<dbReference type="PATRIC" id="fig|1550241.5.peg.152"/>
<dbReference type="Pfam" id="PF08352">
    <property type="entry name" value="oligo_HPY"/>
    <property type="match status" value="1"/>
</dbReference>
<organism evidence="6 7">
    <name type="scientific">Infirmifilum uzonense</name>
    <dbReference type="NCBI Taxonomy" id="1550241"/>
    <lineage>
        <taxon>Archaea</taxon>
        <taxon>Thermoproteota</taxon>
        <taxon>Thermoprotei</taxon>
        <taxon>Thermofilales</taxon>
        <taxon>Thermofilaceae</taxon>
        <taxon>Infirmifilum</taxon>
    </lineage>
</organism>
<evidence type="ECO:0000259" key="5">
    <source>
        <dbReference type="PROSITE" id="PS50893"/>
    </source>
</evidence>
<feature type="compositionally biased region" description="Pro residues" evidence="4">
    <location>
        <begin position="278"/>
        <end position="287"/>
    </location>
</feature>
<dbReference type="InterPro" id="IPR003593">
    <property type="entry name" value="AAA+_ATPase"/>
</dbReference>
<dbReference type="AlphaFoldDB" id="A0A0F7FHB9"/>
<name>A0A0F7FHB9_9CREN</name>
<dbReference type="PROSITE" id="PS00211">
    <property type="entry name" value="ABC_TRANSPORTER_1"/>
    <property type="match status" value="1"/>
</dbReference>
<sequence>MSEDKVLLKAEDLKMWFEVRRGLFAEPIPLRAVDGVSFDLGVAEAVSVVGESGSGKTTLGKTILRLYKPTGGKLIFKGRDITTLDEKDLMWYKKETGLVQQDPYGAMPSFMTIYRILEEPLIIHKIGSKEEREEMVFKALEEVRLTPVEDFAFKYPHMLSGGQLQRVAIARALILRPSLVVADEPVSMLDASVRVEILTLMRELQEKRNISFIYITHDLSTTRYFSEKIFIMYAGHLIERGPTKSVLRNPLHPYTRALLSAIPDPDPENRKRFRDVPPGEPPSLINPPPGCRFAPRCPFATDKCKREEPPEIEVEKDHFVKCWLYAFWS</sequence>
<evidence type="ECO:0000256" key="2">
    <source>
        <dbReference type="ARBA" id="ARBA00022741"/>
    </source>
</evidence>
<dbReference type="InterPro" id="IPR027417">
    <property type="entry name" value="P-loop_NTPase"/>
</dbReference>
<keyword evidence="7" id="KW-1185">Reference proteome</keyword>
<dbReference type="SMART" id="SM00382">
    <property type="entry name" value="AAA"/>
    <property type="match status" value="1"/>
</dbReference>
<dbReference type="RefSeq" id="WP_052883443.1">
    <property type="nucleotide sequence ID" value="NZ_CP009961.1"/>
</dbReference>
<reference evidence="6 7" key="1">
    <citation type="journal article" date="2015" name="Stand. Genomic Sci.">
        <title>Complete genome sequence of and proposal of Thermofilum uzonense sp. nov. a novel hyperthermophilic crenarchaeon and emended description of the genus Thermofilum.</title>
        <authorList>
            <person name="Toshchakov S.V."/>
            <person name="Korzhenkov A.A."/>
            <person name="Samarov N.I."/>
            <person name="Mazunin I.O."/>
            <person name="Mozhey O.I."/>
            <person name="Shmyr I.S."/>
            <person name="Derbikova K.S."/>
            <person name="Taranov E.A."/>
            <person name="Dominova I.N."/>
            <person name="Bonch-Osmolovskaya E.A."/>
            <person name="Patrushev M.V."/>
            <person name="Podosokorskaya O.A."/>
            <person name="Kublanov I.V."/>
        </authorList>
    </citation>
    <scope>NUCLEOTIDE SEQUENCE [LARGE SCALE GENOMIC DNA]</scope>
    <source>
        <strain evidence="6 7">1807-2</strain>
    </source>
</reference>
<feature type="region of interest" description="Disordered" evidence="4">
    <location>
        <begin position="263"/>
        <end position="287"/>
    </location>
</feature>
<accession>A0A0F7FHB9</accession>
<dbReference type="STRING" id="1550241.MA03_00745"/>
<dbReference type="OrthoDB" id="18209at2157"/>
<dbReference type="CDD" id="cd03257">
    <property type="entry name" value="ABC_NikE_OppD_transporters"/>
    <property type="match status" value="1"/>
</dbReference>
<dbReference type="NCBIfam" id="TIGR01727">
    <property type="entry name" value="oligo_HPY"/>
    <property type="match status" value="1"/>
</dbReference>
<dbReference type="InterPro" id="IPR017871">
    <property type="entry name" value="ABC_transporter-like_CS"/>
</dbReference>
<keyword evidence="1" id="KW-0813">Transport</keyword>
<evidence type="ECO:0000256" key="3">
    <source>
        <dbReference type="ARBA" id="ARBA00022840"/>
    </source>
</evidence>